<dbReference type="Gene3D" id="3.30.1240.10">
    <property type="match status" value="1"/>
</dbReference>
<dbReference type="InterPro" id="IPR023214">
    <property type="entry name" value="HAD_sf"/>
</dbReference>
<dbReference type="InterPro" id="IPR006379">
    <property type="entry name" value="HAD-SF_hydro_IIB"/>
</dbReference>
<dbReference type="GO" id="GO:0005829">
    <property type="term" value="C:cytosol"/>
    <property type="evidence" value="ECO:0007669"/>
    <property type="project" value="TreeGrafter"/>
</dbReference>
<gene>
    <name evidence="1" type="ORF">HF878_04800</name>
</gene>
<dbReference type="InterPro" id="IPR036412">
    <property type="entry name" value="HAD-like_sf"/>
</dbReference>
<reference evidence="1 2" key="1">
    <citation type="submission" date="2020-04" db="EMBL/GenBank/DDBJ databases">
        <authorList>
            <person name="Hitch T.C.A."/>
            <person name="Wylensek D."/>
            <person name="Clavel T."/>
        </authorList>
    </citation>
    <scope>NUCLEOTIDE SEQUENCE [LARGE SCALE GENOMIC DNA]</scope>
    <source>
        <strain evidence="1 2">PG-130-P53-12</strain>
    </source>
</reference>
<dbReference type="NCBIfam" id="TIGR01484">
    <property type="entry name" value="HAD-SF-IIB"/>
    <property type="match status" value="1"/>
</dbReference>
<name>A0A848BA39_9FIRM</name>
<dbReference type="PANTHER" id="PTHR10000:SF8">
    <property type="entry name" value="HAD SUPERFAMILY HYDROLASE-LIKE, TYPE 3"/>
    <property type="match status" value="1"/>
</dbReference>
<protein>
    <submittedName>
        <fullName evidence="1">HAD family phosphatase</fullName>
    </submittedName>
</protein>
<dbReference type="Gene3D" id="3.40.50.1000">
    <property type="entry name" value="HAD superfamily/HAD-like"/>
    <property type="match status" value="1"/>
</dbReference>
<dbReference type="Proteomes" id="UP000543804">
    <property type="component" value="Unassembled WGS sequence"/>
</dbReference>
<proteinExistence type="predicted"/>
<evidence type="ECO:0000313" key="2">
    <source>
        <dbReference type="Proteomes" id="UP000543804"/>
    </source>
</evidence>
<sequence>MKIAASDYDGTLFRNDEIAAEDARGVHAWRAAGHKFGVVTGRDYGMLVPQLHHYGVEFDYAVCNNGGIIHDAAGHVLHQEKIAARVLHAIVAEPGVRRSLHFAFSAPGRTFLCHDREGSWIMREAEQWDFPVVKITEEEIVKLPDIHQFSLGYDDPREAAEVASILNAKYGADVHAYPNRGSVDITPPDVSKRNGIEKLKQVMGWQGAVIYAIGDEVNDLPMIEAYRGFTVDTARDVIKAKARASYASVGAMLEANL</sequence>
<dbReference type="EMBL" id="JABAFA010000011">
    <property type="protein sequence ID" value="NMD98805.1"/>
    <property type="molecule type" value="Genomic_DNA"/>
</dbReference>
<keyword evidence="2" id="KW-1185">Reference proteome</keyword>
<dbReference type="PANTHER" id="PTHR10000">
    <property type="entry name" value="PHOSPHOSERINE PHOSPHATASE"/>
    <property type="match status" value="1"/>
</dbReference>
<dbReference type="RefSeq" id="WP_019542372.1">
    <property type="nucleotide sequence ID" value="NZ_JABAFA010000011.1"/>
</dbReference>
<dbReference type="SUPFAM" id="SSF56784">
    <property type="entry name" value="HAD-like"/>
    <property type="match status" value="1"/>
</dbReference>
<comment type="caution">
    <text evidence="1">The sequence shown here is derived from an EMBL/GenBank/DDBJ whole genome shotgun (WGS) entry which is preliminary data.</text>
</comment>
<evidence type="ECO:0000313" key="1">
    <source>
        <dbReference type="EMBL" id="NMD98805.1"/>
    </source>
</evidence>
<organism evidence="1 2">
    <name type="scientific">Selenomonas bovis</name>
    <dbReference type="NCBI Taxonomy" id="416586"/>
    <lineage>
        <taxon>Bacteria</taxon>
        <taxon>Bacillati</taxon>
        <taxon>Bacillota</taxon>
        <taxon>Negativicutes</taxon>
        <taxon>Selenomonadales</taxon>
        <taxon>Selenomonadaceae</taxon>
        <taxon>Selenomonas</taxon>
    </lineage>
</organism>
<dbReference type="GO" id="GO:0016791">
    <property type="term" value="F:phosphatase activity"/>
    <property type="evidence" value="ECO:0007669"/>
    <property type="project" value="TreeGrafter"/>
</dbReference>
<dbReference type="Pfam" id="PF08282">
    <property type="entry name" value="Hydrolase_3"/>
    <property type="match status" value="1"/>
</dbReference>
<dbReference type="AlphaFoldDB" id="A0A848BA39"/>
<dbReference type="GO" id="GO:0000287">
    <property type="term" value="F:magnesium ion binding"/>
    <property type="evidence" value="ECO:0007669"/>
    <property type="project" value="TreeGrafter"/>
</dbReference>
<accession>A0A848BA39</accession>